<dbReference type="EMBL" id="CM023472">
    <property type="protein sequence ID" value="KAH7959713.1"/>
    <property type="molecule type" value="Genomic_DNA"/>
</dbReference>
<dbReference type="Proteomes" id="UP000821865">
    <property type="component" value="Chromosome 3"/>
</dbReference>
<name>A0ACB8D5V9_DERSI</name>
<keyword evidence="2" id="KW-1185">Reference proteome</keyword>
<evidence type="ECO:0000313" key="1">
    <source>
        <dbReference type="EMBL" id="KAH7959713.1"/>
    </source>
</evidence>
<organism evidence="1 2">
    <name type="scientific">Dermacentor silvarum</name>
    <name type="common">Tick</name>
    <dbReference type="NCBI Taxonomy" id="543639"/>
    <lineage>
        <taxon>Eukaryota</taxon>
        <taxon>Metazoa</taxon>
        <taxon>Ecdysozoa</taxon>
        <taxon>Arthropoda</taxon>
        <taxon>Chelicerata</taxon>
        <taxon>Arachnida</taxon>
        <taxon>Acari</taxon>
        <taxon>Parasitiformes</taxon>
        <taxon>Ixodida</taxon>
        <taxon>Ixodoidea</taxon>
        <taxon>Ixodidae</taxon>
        <taxon>Rhipicephalinae</taxon>
        <taxon>Dermacentor</taxon>
    </lineage>
</organism>
<reference evidence="1" key="1">
    <citation type="submission" date="2020-05" db="EMBL/GenBank/DDBJ databases">
        <title>Large-scale comparative analyses of tick genomes elucidate their genetic diversity and vector capacities.</title>
        <authorList>
            <person name="Jia N."/>
            <person name="Wang J."/>
            <person name="Shi W."/>
            <person name="Du L."/>
            <person name="Sun Y."/>
            <person name="Zhan W."/>
            <person name="Jiang J."/>
            <person name="Wang Q."/>
            <person name="Zhang B."/>
            <person name="Ji P."/>
            <person name="Sakyi L.B."/>
            <person name="Cui X."/>
            <person name="Yuan T."/>
            <person name="Jiang B."/>
            <person name="Yang W."/>
            <person name="Lam T.T.-Y."/>
            <person name="Chang Q."/>
            <person name="Ding S."/>
            <person name="Wang X."/>
            <person name="Zhu J."/>
            <person name="Ruan X."/>
            <person name="Zhao L."/>
            <person name="Wei J."/>
            <person name="Que T."/>
            <person name="Du C."/>
            <person name="Cheng J."/>
            <person name="Dai P."/>
            <person name="Han X."/>
            <person name="Huang E."/>
            <person name="Gao Y."/>
            <person name="Liu J."/>
            <person name="Shao H."/>
            <person name="Ye R."/>
            <person name="Li L."/>
            <person name="Wei W."/>
            <person name="Wang X."/>
            <person name="Wang C."/>
            <person name="Yang T."/>
            <person name="Huo Q."/>
            <person name="Li W."/>
            <person name="Guo W."/>
            <person name="Chen H."/>
            <person name="Zhou L."/>
            <person name="Ni X."/>
            <person name="Tian J."/>
            <person name="Zhou Y."/>
            <person name="Sheng Y."/>
            <person name="Liu T."/>
            <person name="Pan Y."/>
            <person name="Xia L."/>
            <person name="Li J."/>
            <person name="Zhao F."/>
            <person name="Cao W."/>
        </authorList>
    </citation>
    <scope>NUCLEOTIDE SEQUENCE</scope>
    <source>
        <strain evidence="1">Dsil-2018</strain>
    </source>
</reference>
<protein>
    <submittedName>
        <fullName evidence="1">Uncharacterized protein</fullName>
    </submittedName>
</protein>
<proteinExistence type="predicted"/>
<sequence>MLSVEQTCCWFNKGDGGLFIEKMFKAFLHTMLLTLAKKLLEDRSLRLEVCLLGHCVPQRFSSSSSRMAYYWGTTWLQRKENVFAMIEQLGKPMFFLTLGMSELHDEHLLDVTERVEGLVEVHSHRVDAKCFANFNYYSTPDLHIFLFRRVEQTVQRFLDVAKQMESFFLQKRLVLSAQKSEQMVMEDNTELKNELVRKEQLLQKYNEKIHYWQSLLNDTVNASGQQTQPQPQVPPGGGTQQGMPTQSQQSMPMGGVAQGLPGPTGLLGADHIQHWHARSQAMKTRGTPK</sequence>
<gene>
    <name evidence="1" type="ORF">HPB49_013238</name>
</gene>
<accession>A0ACB8D5V9</accession>
<evidence type="ECO:0000313" key="2">
    <source>
        <dbReference type="Proteomes" id="UP000821865"/>
    </source>
</evidence>
<comment type="caution">
    <text evidence="1">The sequence shown here is derived from an EMBL/GenBank/DDBJ whole genome shotgun (WGS) entry which is preliminary data.</text>
</comment>